<evidence type="ECO:0000256" key="4">
    <source>
        <dbReference type="ARBA" id="ARBA00022840"/>
    </source>
</evidence>
<keyword evidence="7" id="KW-1185">Reference proteome</keyword>
<name>A0ABS8TRD3_9GAMM</name>
<comment type="caution">
    <text evidence="6">The sequence shown here is derived from an EMBL/GenBank/DDBJ whole genome shotgun (WGS) entry which is preliminary data.</text>
</comment>
<accession>A0ABS8TRD3</accession>
<dbReference type="SUPFAM" id="SSF52540">
    <property type="entry name" value="P-loop containing nucleoside triphosphate hydrolases"/>
    <property type="match status" value="1"/>
</dbReference>
<dbReference type="Pfam" id="PF00580">
    <property type="entry name" value="UvrD-helicase"/>
    <property type="match status" value="1"/>
</dbReference>
<dbReference type="Proteomes" id="UP001430701">
    <property type="component" value="Unassembled WGS sequence"/>
</dbReference>
<feature type="domain" description="UvrD-like helicase ATP-binding" evidence="5">
    <location>
        <begin position="2"/>
        <end position="55"/>
    </location>
</feature>
<evidence type="ECO:0000256" key="1">
    <source>
        <dbReference type="ARBA" id="ARBA00022741"/>
    </source>
</evidence>
<evidence type="ECO:0000259" key="5">
    <source>
        <dbReference type="Pfam" id="PF00580"/>
    </source>
</evidence>
<proteinExistence type="predicted"/>
<keyword evidence="2" id="KW-0378">Hydrolase</keyword>
<dbReference type="RefSeq" id="WP_230428301.1">
    <property type="nucleotide sequence ID" value="NZ_CP087695.1"/>
</dbReference>
<protein>
    <submittedName>
        <fullName evidence="6">UvrD-helicase domain-containing protein</fullName>
    </submittedName>
</protein>
<dbReference type="InterPro" id="IPR014016">
    <property type="entry name" value="UvrD-like_ATP-bd"/>
</dbReference>
<evidence type="ECO:0000256" key="2">
    <source>
        <dbReference type="ARBA" id="ARBA00022801"/>
    </source>
</evidence>
<gene>
    <name evidence="6" type="ORF">LPH55_00575</name>
</gene>
<evidence type="ECO:0000313" key="7">
    <source>
        <dbReference type="Proteomes" id="UP001430701"/>
    </source>
</evidence>
<reference evidence="6" key="1">
    <citation type="submission" date="2021-11" db="EMBL/GenBank/DDBJ databases">
        <title>Genome sequence of Xylella taiwanensis PLS432.</title>
        <authorList>
            <person name="Weng L.-W."/>
            <person name="Su C.-C."/>
            <person name="Tsai C.-W."/>
            <person name="Kuo C.-H."/>
        </authorList>
    </citation>
    <scope>NUCLEOTIDE SEQUENCE</scope>
    <source>
        <strain evidence="6">PLS432</strain>
    </source>
</reference>
<keyword evidence="4" id="KW-0067">ATP-binding</keyword>
<evidence type="ECO:0000313" key="6">
    <source>
        <dbReference type="EMBL" id="MCD8471998.1"/>
    </source>
</evidence>
<dbReference type="InterPro" id="IPR027417">
    <property type="entry name" value="P-loop_NTPase"/>
</dbReference>
<evidence type="ECO:0000256" key="3">
    <source>
        <dbReference type="ARBA" id="ARBA00022806"/>
    </source>
</evidence>
<keyword evidence="1" id="KW-0547">Nucleotide-binding</keyword>
<dbReference type="EMBL" id="JAJPPU010000001">
    <property type="protein sequence ID" value="MCD8471998.1"/>
    <property type="molecule type" value="Genomic_DNA"/>
</dbReference>
<sequence length="99" mass="11222">MYPVIVLDEFQDTNSAQWGVIRALGECCRLMALADPEQRIYDRIGVDPAYLRSFKRGVCRILGGSGVQPQYGTCLAFCSCLNKLETRHNIPREFYSTDL</sequence>
<keyword evidence="3" id="KW-0347">Helicase</keyword>
<organism evidence="6 7">
    <name type="scientific">Xylella taiwanensis</name>
    <dbReference type="NCBI Taxonomy" id="1444770"/>
    <lineage>
        <taxon>Bacteria</taxon>
        <taxon>Pseudomonadati</taxon>
        <taxon>Pseudomonadota</taxon>
        <taxon>Gammaproteobacteria</taxon>
        <taxon>Lysobacterales</taxon>
        <taxon>Lysobacteraceae</taxon>
        <taxon>Xylella</taxon>
    </lineage>
</organism>
<dbReference type="Gene3D" id="3.40.50.300">
    <property type="entry name" value="P-loop containing nucleotide triphosphate hydrolases"/>
    <property type="match status" value="1"/>
</dbReference>